<name>G2YCJ8_BOTF4</name>
<dbReference type="InParanoid" id="G2YCJ8"/>
<dbReference type="AlphaFoldDB" id="G2YCJ8"/>
<organism evidence="2 3">
    <name type="scientific">Botryotinia fuckeliana (strain T4)</name>
    <name type="common">Noble rot fungus</name>
    <name type="synonym">Botrytis cinerea</name>
    <dbReference type="NCBI Taxonomy" id="999810"/>
    <lineage>
        <taxon>Eukaryota</taxon>
        <taxon>Fungi</taxon>
        <taxon>Dikarya</taxon>
        <taxon>Ascomycota</taxon>
        <taxon>Pezizomycotina</taxon>
        <taxon>Leotiomycetes</taxon>
        <taxon>Helotiales</taxon>
        <taxon>Sclerotiniaceae</taxon>
        <taxon>Botrytis</taxon>
    </lineage>
</organism>
<evidence type="ECO:0000313" key="2">
    <source>
        <dbReference type="EMBL" id="CCD34827.1"/>
    </source>
</evidence>
<accession>G2YCJ8</accession>
<dbReference type="Proteomes" id="UP000008177">
    <property type="component" value="Unplaced contigs"/>
</dbReference>
<evidence type="ECO:0000313" key="3">
    <source>
        <dbReference type="Proteomes" id="UP000008177"/>
    </source>
</evidence>
<feature type="compositionally biased region" description="Basic and acidic residues" evidence="1">
    <location>
        <begin position="12"/>
        <end position="21"/>
    </location>
</feature>
<gene>
    <name evidence="2" type="ORF">BofuT4_uP098030.1</name>
</gene>
<sequence length="70" mass="7855">MPKNENPSPEFIQEHREDMGKDAPTVPRRRRGELLLINPNNQKTSPTQYAIVNSNAGYSGIPEPSHGRNT</sequence>
<reference evidence="3" key="1">
    <citation type="journal article" date="2011" name="PLoS Genet.">
        <title>Genomic analysis of the necrotrophic fungal pathogens Sclerotinia sclerotiorum and Botrytis cinerea.</title>
        <authorList>
            <person name="Amselem J."/>
            <person name="Cuomo C.A."/>
            <person name="van Kan J.A."/>
            <person name="Viaud M."/>
            <person name="Benito E.P."/>
            <person name="Couloux A."/>
            <person name="Coutinho P.M."/>
            <person name="de Vries R.P."/>
            <person name="Dyer P.S."/>
            <person name="Fillinger S."/>
            <person name="Fournier E."/>
            <person name="Gout L."/>
            <person name="Hahn M."/>
            <person name="Kohn L."/>
            <person name="Lapalu N."/>
            <person name="Plummer K.M."/>
            <person name="Pradier J.M."/>
            <person name="Quevillon E."/>
            <person name="Sharon A."/>
            <person name="Simon A."/>
            <person name="ten Have A."/>
            <person name="Tudzynski B."/>
            <person name="Tudzynski P."/>
            <person name="Wincker P."/>
            <person name="Andrew M."/>
            <person name="Anthouard V."/>
            <person name="Beever R.E."/>
            <person name="Beffa R."/>
            <person name="Benoit I."/>
            <person name="Bouzid O."/>
            <person name="Brault B."/>
            <person name="Chen Z."/>
            <person name="Choquer M."/>
            <person name="Collemare J."/>
            <person name="Cotton P."/>
            <person name="Danchin E.G."/>
            <person name="Da Silva C."/>
            <person name="Gautier A."/>
            <person name="Giraud C."/>
            <person name="Giraud T."/>
            <person name="Gonzalez C."/>
            <person name="Grossetete S."/>
            <person name="Guldener U."/>
            <person name="Henrissat B."/>
            <person name="Howlett B.J."/>
            <person name="Kodira C."/>
            <person name="Kretschmer M."/>
            <person name="Lappartient A."/>
            <person name="Leroch M."/>
            <person name="Levis C."/>
            <person name="Mauceli E."/>
            <person name="Neuveglise C."/>
            <person name="Oeser B."/>
            <person name="Pearson M."/>
            <person name="Poulain J."/>
            <person name="Poussereau N."/>
            <person name="Quesneville H."/>
            <person name="Rascle C."/>
            <person name="Schumacher J."/>
            <person name="Segurens B."/>
            <person name="Sexton A."/>
            <person name="Silva E."/>
            <person name="Sirven C."/>
            <person name="Soanes D.M."/>
            <person name="Talbot N.J."/>
            <person name="Templeton M."/>
            <person name="Yandava C."/>
            <person name="Yarden O."/>
            <person name="Zeng Q."/>
            <person name="Rollins J.A."/>
            <person name="Lebrun M.H."/>
            <person name="Dickman M."/>
        </authorList>
    </citation>
    <scope>NUCLEOTIDE SEQUENCE [LARGE SCALE GENOMIC DNA]</scope>
    <source>
        <strain evidence="3">T4</strain>
    </source>
</reference>
<evidence type="ECO:0000256" key="1">
    <source>
        <dbReference type="SAM" id="MobiDB-lite"/>
    </source>
</evidence>
<feature type="region of interest" description="Disordered" evidence="1">
    <location>
        <begin position="1"/>
        <end position="32"/>
    </location>
</feature>
<protein>
    <submittedName>
        <fullName evidence="2">Uncharacterized protein</fullName>
    </submittedName>
</protein>
<dbReference type="EMBL" id="FQ790318">
    <property type="protein sequence ID" value="CCD34827.1"/>
    <property type="molecule type" value="Genomic_DNA"/>
</dbReference>
<proteinExistence type="predicted"/>
<dbReference type="HOGENOM" id="CLU_2757504_0_0_1"/>